<dbReference type="GO" id="GO:0015969">
    <property type="term" value="P:guanosine tetraphosphate metabolic process"/>
    <property type="evidence" value="ECO:0007669"/>
    <property type="project" value="InterPro"/>
</dbReference>
<organism evidence="2 3">
    <name type="scientific">Vibrio penaeicida</name>
    <dbReference type="NCBI Taxonomy" id="104609"/>
    <lineage>
        <taxon>Bacteria</taxon>
        <taxon>Pseudomonadati</taxon>
        <taxon>Pseudomonadota</taxon>
        <taxon>Gammaproteobacteria</taxon>
        <taxon>Vibrionales</taxon>
        <taxon>Vibrionaceae</taxon>
        <taxon>Vibrio</taxon>
    </lineage>
</organism>
<dbReference type="RefSeq" id="WP_126606461.1">
    <property type="nucleotide sequence ID" value="NZ_AP025144.1"/>
</dbReference>
<dbReference type="AlphaFoldDB" id="A0AAV5NQS5"/>
<keyword evidence="1" id="KW-0732">Signal</keyword>
<protein>
    <submittedName>
        <fullName evidence="2">Phosphoribosylglycinamide formyltransferase</fullName>
    </submittedName>
</protein>
<evidence type="ECO:0000313" key="3">
    <source>
        <dbReference type="Proteomes" id="UP001156690"/>
    </source>
</evidence>
<comment type="caution">
    <text evidence="2">The sequence shown here is derived from an EMBL/GenBank/DDBJ whole genome shotgun (WGS) entry which is preliminary data.</text>
</comment>
<reference evidence="3" key="1">
    <citation type="journal article" date="2019" name="Int. J. Syst. Evol. Microbiol.">
        <title>The Global Catalogue of Microorganisms (GCM) 10K type strain sequencing project: providing services to taxonomists for standard genome sequencing and annotation.</title>
        <authorList>
            <consortium name="The Broad Institute Genomics Platform"/>
            <consortium name="The Broad Institute Genome Sequencing Center for Infectious Disease"/>
            <person name="Wu L."/>
            <person name="Ma J."/>
        </authorList>
    </citation>
    <scope>NUCLEOTIDE SEQUENCE [LARGE SCALE GENOMIC DNA]</scope>
    <source>
        <strain evidence="3">NBRC 15640</strain>
    </source>
</reference>
<feature type="chain" id="PRO_5043966469" evidence="1">
    <location>
        <begin position="22"/>
        <end position="257"/>
    </location>
</feature>
<dbReference type="InterPro" id="IPR043519">
    <property type="entry name" value="NT_sf"/>
</dbReference>
<name>A0AAV5NQS5_9VIBR</name>
<evidence type="ECO:0000313" key="2">
    <source>
        <dbReference type="EMBL" id="GLQ72642.1"/>
    </source>
</evidence>
<dbReference type="Gene3D" id="3.30.460.10">
    <property type="entry name" value="Beta Polymerase, domain 2"/>
    <property type="match status" value="1"/>
</dbReference>
<dbReference type="CDD" id="cd05399">
    <property type="entry name" value="NT_Rel-Spo_like"/>
    <property type="match status" value="1"/>
</dbReference>
<keyword evidence="3" id="KW-1185">Reference proteome</keyword>
<sequence length="257" mass="28536">MNLFLKTTALMLLLLSKAPFAAVNSPTYNSDSARSSGTSQNQPNANVFRRSLSGLYSIPSTNAKPIQPYSDFDVLYSKAHQAQFELENLCKTAGMLSGTTPYFAGVKSESRAKDKIEKELDGNVSRITDLARATLVAKDIPSLVAAYEMLHKNAKILKVKNRFKSPTPSGYRDLNVLLELPGTKLIAEVQLHLSDIAEVKSGAEHKIYQKIQFIERTAAIESREMNDIEIQNIKQLRSKAKTLYQNAWQPYIAPQAA</sequence>
<dbReference type="SUPFAM" id="SSF81301">
    <property type="entry name" value="Nucleotidyltransferase"/>
    <property type="match status" value="1"/>
</dbReference>
<gene>
    <name evidence="2" type="ORF">GCM10007932_20020</name>
</gene>
<evidence type="ECO:0000256" key="1">
    <source>
        <dbReference type="SAM" id="SignalP"/>
    </source>
</evidence>
<proteinExistence type="predicted"/>
<dbReference type="EMBL" id="BSNX01000018">
    <property type="protein sequence ID" value="GLQ72642.1"/>
    <property type="molecule type" value="Genomic_DNA"/>
</dbReference>
<accession>A0AAV5NQS5</accession>
<feature type="signal peptide" evidence="1">
    <location>
        <begin position="1"/>
        <end position="21"/>
    </location>
</feature>
<dbReference type="Proteomes" id="UP001156690">
    <property type="component" value="Unassembled WGS sequence"/>
</dbReference>
<dbReference type="InterPro" id="IPR007685">
    <property type="entry name" value="RelA_SpoT"/>
</dbReference>